<keyword evidence="16" id="KW-1185">Reference proteome</keyword>
<dbReference type="InterPro" id="IPR050007">
    <property type="entry name" value="OtnK"/>
</dbReference>
<dbReference type="InterPro" id="IPR037051">
    <property type="entry name" value="4-carb_acid_sugar_kinase_N_sf"/>
</dbReference>
<feature type="domain" description="Four-carbon acid sugar kinase N-terminal" evidence="13">
    <location>
        <begin position="3"/>
        <end position="225"/>
    </location>
</feature>
<gene>
    <name evidence="15" type="ORF">MU848_04500</name>
</gene>
<comment type="function">
    <text evidence="9">Catalyzes the ATP-dependent phosphorylation of 3-oxo-tetronate to 3-oxo-tetronate 4-phosphate.</text>
</comment>
<evidence type="ECO:0000259" key="13">
    <source>
        <dbReference type="Pfam" id="PF07005"/>
    </source>
</evidence>
<dbReference type="InterPro" id="IPR031475">
    <property type="entry name" value="NBD_C"/>
</dbReference>
<dbReference type="Pfam" id="PF17042">
    <property type="entry name" value="NBD_C"/>
    <property type="match status" value="1"/>
</dbReference>
<keyword evidence="6" id="KW-0119">Carbohydrate metabolism</keyword>
<evidence type="ECO:0000256" key="1">
    <source>
        <dbReference type="ARBA" id="ARBA00005715"/>
    </source>
</evidence>
<protein>
    <recommendedName>
        <fullName evidence="11">3-oxo-tetronate kinase</fullName>
        <ecNumber evidence="10">2.7.1.217</ecNumber>
    </recommendedName>
    <alternativeName>
        <fullName evidence="12">3-dehydrotetronate 4-kinase</fullName>
    </alternativeName>
</protein>
<evidence type="ECO:0000256" key="11">
    <source>
        <dbReference type="ARBA" id="ARBA00039461"/>
    </source>
</evidence>
<dbReference type="GO" id="GO:0016301">
    <property type="term" value="F:kinase activity"/>
    <property type="evidence" value="ECO:0007669"/>
    <property type="project" value="UniProtKB-KW"/>
</dbReference>
<proteinExistence type="inferred from homology"/>
<dbReference type="SUPFAM" id="SSF142764">
    <property type="entry name" value="YgbK-like"/>
    <property type="match status" value="1"/>
</dbReference>
<keyword evidence="5" id="KW-0067">ATP-binding</keyword>
<keyword evidence="3" id="KW-0547">Nucleotide-binding</keyword>
<organism evidence="15 16">
    <name type="scientific">Sphingobium agri</name>
    <dbReference type="NCBI Taxonomy" id="2933566"/>
    <lineage>
        <taxon>Bacteria</taxon>
        <taxon>Pseudomonadati</taxon>
        <taxon>Pseudomonadota</taxon>
        <taxon>Alphaproteobacteria</taxon>
        <taxon>Sphingomonadales</taxon>
        <taxon>Sphingomonadaceae</taxon>
        <taxon>Sphingobium</taxon>
    </lineage>
</organism>
<evidence type="ECO:0000256" key="5">
    <source>
        <dbReference type="ARBA" id="ARBA00022840"/>
    </source>
</evidence>
<comment type="catalytic activity">
    <reaction evidence="7">
        <text>3-dehydro-L-erythronate + ATP = 3-dehydro-4-O-phospho-L-erythronate + ADP + H(+)</text>
        <dbReference type="Rhea" id="RHEA:52552"/>
        <dbReference type="ChEBI" id="CHEBI:15378"/>
        <dbReference type="ChEBI" id="CHEBI:30616"/>
        <dbReference type="ChEBI" id="CHEBI:136592"/>
        <dbReference type="ChEBI" id="CHEBI:136670"/>
        <dbReference type="ChEBI" id="CHEBI:456216"/>
        <dbReference type="EC" id="2.7.1.217"/>
    </reaction>
</comment>
<dbReference type="Pfam" id="PF07005">
    <property type="entry name" value="SBD_N"/>
    <property type="match status" value="1"/>
</dbReference>
<name>A0ABT0DUQ7_9SPHN</name>
<evidence type="ECO:0000256" key="3">
    <source>
        <dbReference type="ARBA" id="ARBA00022741"/>
    </source>
</evidence>
<evidence type="ECO:0000256" key="6">
    <source>
        <dbReference type="ARBA" id="ARBA00023277"/>
    </source>
</evidence>
<evidence type="ECO:0000313" key="15">
    <source>
        <dbReference type="EMBL" id="MCK0530843.1"/>
    </source>
</evidence>
<evidence type="ECO:0000256" key="7">
    <source>
        <dbReference type="ARBA" id="ARBA00035898"/>
    </source>
</evidence>
<feature type="domain" description="Four-carbon acid sugar kinase nucleotide binding" evidence="14">
    <location>
        <begin position="251"/>
        <end position="408"/>
    </location>
</feature>
<evidence type="ECO:0000256" key="8">
    <source>
        <dbReference type="ARBA" id="ARBA00036346"/>
    </source>
</evidence>
<evidence type="ECO:0000256" key="10">
    <source>
        <dbReference type="ARBA" id="ARBA00039095"/>
    </source>
</evidence>
<reference evidence="15 16" key="1">
    <citation type="submission" date="2022-04" db="EMBL/GenBank/DDBJ databases">
        <authorList>
            <person name="Huq M.A."/>
        </authorList>
    </citation>
    <scope>NUCLEOTIDE SEQUENCE [LARGE SCALE GENOMIC DNA]</scope>
    <source>
        <strain evidence="15 16">MAH-33</strain>
    </source>
</reference>
<dbReference type="Gene3D" id="3.40.50.10840">
    <property type="entry name" value="Putative sugar-binding, N-terminal domain"/>
    <property type="match status" value="1"/>
</dbReference>
<dbReference type="InterPro" id="IPR042213">
    <property type="entry name" value="NBD_C_sf"/>
</dbReference>
<comment type="caution">
    <text evidence="15">The sequence shown here is derived from an EMBL/GenBank/DDBJ whole genome shotgun (WGS) entry which is preliminary data.</text>
</comment>
<comment type="similarity">
    <text evidence="1">Belongs to the four-carbon acid sugar kinase family.</text>
</comment>
<accession>A0ABT0DUQ7</accession>
<dbReference type="EC" id="2.7.1.217" evidence="10"/>
<evidence type="ECO:0000313" key="16">
    <source>
        <dbReference type="Proteomes" id="UP001203512"/>
    </source>
</evidence>
<dbReference type="RefSeq" id="WP_247230479.1">
    <property type="nucleotide sequence ID" value="NZ_JALKHS010000006.1"/>
</dbReference>
<dbReference type="Gene3D" id="3.40.980.20">
    <property type="entry name" value="Four-carbon acid sugar kinase, nucleotide binding domain"/>
    <property type="match status" value="1"/>
</dbReference>
<evidence type="ECO:0000256" key="9">
    <source>
        <dbReference type="ARBA" id="ARBA00037335"/>
    </source>
</evidence>
<evidence type="ECO:0000259" key="14">
    <source>
        <dbReference type="Pfam" id="PF17042"/>
    </source>
</evidence>
<dbReference type="EMBL" id="JALKHS010000006">
    <property type="protein sequence ID" value="MCK0530843.1"/>
    <property type="molecule type" value="Genomic_DNA"/>
</dbReference>
<evidence type="ECO:0000256" key="12">
    <source>
        <dbReference type="ARBA" id="ARBA00041377"/>
    </source>
</evidence>
<evidence type="ECO:0000256" key="2">
    <source>
        <dbReference type="ARBA" id="ARBA00022679"/>
    </source>
</evidence>
<dbReference type="InterPro" id="IPR010737">
    <property type="entry name" value="4-carb_acid_sugar_kinase_N"/>
</dbReference>
<keyword evidence="2" id="KW-0808">Transferase</keyword>
<sequence length="417" mass="43728">MRLGCIADDFTGATDLANELASRGLRTSLLFGIPADLDLAKIDAVVIALKSRSIAPDAAAEQSLAALRWLKQAGCERFYFKYCSTFDSTDAGNIGPVLEVMAADLGVEAVIACPAFPATGRTVYQGHLFVGDRLLNESTMRDHPLNPMLDADLVRVLQRQTRGTVGLLPREILAAGAAAEAMAKHRGAGMIAVIADAICDEDLALLGQYCAGVPLASGASGLASGIARALAPPDACRASAPLPEAGASRCAILAGSCSAATRRQAELAAERYPSLRLSLRAGETPEEVVARAKDWIDKQALDRPLLIYSTATPDMVEAQRRAWPDGASAAFEAILAEMAAYLFEDGGGALIVAGGETSGAVVSRLGLGRIDIGPEIDPGVPWTIAARDEGPPLLLTLKSGNFGSDDFFLKAWEHLDD</sequence>
<comment type="catalytic activity">
    <reaction evidence="8">
        <text>3-dehydro-D-erythronate + ATP = 3-dehydro-4-O-phospho-D-erythronate + ADP + H(+)</text>
        <dbReference type="Rhea" id="RHEA:52556"/>
        <dbReference type="ChEBI" id="CHEBI:15378"/>
        <dbReference type="ChEBI" id="CHEBI:30616"/>
        <dbReference type="ChEBI" id="CHEBI:57958"/>
        <dbReference type="ChEBI" id="CHEBI:136593"/>
        <dbReference type="ChEBI" id="CHEBI:456216"/>
        <dbReference type="EC" id="2.7.1.217"/>
    </reaction>
</comment>
<dbReference type="Proteomes" id="UP001203512">
    <property type="component" value="Unassembled WGS sequence"/>
</dbReference>
<keyword evidence="4 15" id="KW-0418">Kinase</keyword>
<evidence type="ECO:0000256" key="4">
    <source>
        <dbReference type="ARBA" id="ARBA00022777"/>
    </source>
</evidence>
<dbReference type="NCBIfam" id="NF043035">
    <property type="entry name" value="OxoTetrKin"/>
    <property type="match status" value="1"/>
</dbReference>